<protein>
    <submittedName>
        <fullName evidence="1">Glycosyltransferase family 4 protein</fullName>
    </submittedName>
</protein>
<name>A0ABD5FTB4_BACFG</name>
<sequence length="387" mass="45418">MIYKILNHLKYRILRRSQFDYILNINLDITKVQPRVLLCYLPSISKLNLDIDKLFHPNVYHSNQMIYILSKLGFTIDLCYCNDLSVIDKLRGRKYDWVIGFGEVFKQILKIQNIEKSILFITENNPIIVEKKYNERLEYFKKRRNLVKIQNYRNTFYDIEQYKIANWAICMNSTYNSKSMVSYFKKLYHINVNGFFNEHFILKENTDTERCNSFVWFGSTGVIHKGLDILVEAFAKLPSKRLNIYGISKQEIAMIKPCIGRNTFLHEKINVMDNTFISEVVEKNAFIVSLSCSEGMQSGVATCMLHGLIPIVTKETGYESQNFIFEFSDYHLDSVVNTILHTSSLSIAEINRLSRLVYDYAHKNFSLISFSNRFECIIKDLMKNNNE</sequence>
<gene>
    <name evidence="1" type="ORF">BFGS077_001003</name>
</gene>
<proteinExistence type="predicted"/>
<dbReference type="EMBL" id="JAVFHL010000001">
    <property type="protein sequence ID" value="MDT6975749.1"/>
    <property type="molecule type" value="Genomic_DNA"/>
</dbReference>
<organism evidence="1 2">
    <name type="scientific">Bacteroides fragilis</name>
    <dbReference type="NCBI Taxonomy" id="817"/>
    <lineage>
        <taxon>Bacteria</taxon>
        <taxon>Pseudomonadati</taxon>
        <taxon>Bacteroidota</taxon>
        <taxon>Bacteroidia</taxon>
        <taxon>Bacteroidales</taxon>
        <taxon>Bacteroidaceae</taxon>
        <taxon>Bacteroides</taxon>
    </lineage>
</organism>
<reference evidence="1 2" key="2">
    <citation type="submission" date="2023-08" db="EMBL/GenBank/DDBJ databases">
        <authorList>
            <person name="Du M."/>
            <person name="Liu C."/>
            <person name="Liu S.-J."/>
        </authorList>
    </citation>
    <scope>NUCLEOTIDE SEQUENCE [LARGE SCALE GENOMIC DNA]</scope>
    <source>
        <strain evidence="1 2">GS077</strain>
    </source>
</reference>
<dbReference type="AlphaFoldDB" id="A0ABD5FTB4"/>
<comment type="caution">
    <text evidence="1">The sequence shown here is derived from an EMBL/GenBank/DDBJ whole genome shotgun (WGS) entry which is preliminary data.</text>
</comment>
<evidence type="ECO:0000313" key="2">
    <source>
        <dbReference type="Proteomes" id="UP001258434"/>
    </source>
</evidence>
<dbReference type="Proteomes" id="UP001258434">
    <property type="component" value="Unassembled WGS sequence"/>
</dbReference>
<accession>A0ABD5FTB4</accession>
<evidence type="ECO:0000313" key="1">
    <source>
        <dbReference type="EMBL" id="MDT6975749.1"/>
    </source>
</evidence>
<reference evidence="2" key="1">
    <citation type="submission" date="2023-07" db="EMBL/GenBank/DDBJ databases">
        <title>A gut symbiont ubiquitin homologue binds and inactivates peptidyl-prolyl isomerase to mediate the interbacterial arms race in the human gut.</title>
        <authorList>
            <person name="Jiang K."/>
            <person name="Li W."/>
            <person name="Tong M."/>
            <person name="Xu J."/>
            <person name="Chen Z."/>
            <person name="Yang Y."/>
            <person name="Zang Y."/>
            <person name="Jiao X."/>
            <person name="Liu C."/>
            <person name="Lim B."/>
            <person name="Jiang X."/>
            <person name="Wang J."/>
            <person name="Wu D."/>
            <person name="Wang M."/>
            <person name="Liu S.-J."/>
            <person name="Shao F."/>
            <person name="Gao X."/>
        </authorList>
    </citation>
    <scope>NUCLEOTIDE SEQUENCE [LARGE SCALE GENOMIC DNA]</scope>
    <source>
        <strain evidence="2">GS077</strain>
    </source>
</reference>
<dbReference type="Gene3D" id="3.40.50.2000">
    <property type="entry name" value="Glycogen Phosphorylase B"/>
    <property type="match status" value="1"/>
</dbReference>
<dbReference type="SUPFAM" id="SSF53756">
    <property type="entry name" value="UDP-Glycosyltransferase/glycogen phosphorylase"/>
    <property type="match status" value="1"/>
</dbReference>